<feature type="region of interest" description="Disordered" evidence="1">
    <location>
        <begin position="1"/>
        <end position="30"/>
    </location>
</feature>
<dbReference type="AlphaFoldDB" id="A0A811RPX4"/>
<feature type="compositionally biased region" description="Low complexity" evidence="1">
    <location>
        <begin position="1"/>
        <end position="18"/>
    </location>
</feature>
<evidence type="ECO:0000313" key="2">
    <source>
        <dbReference type="EMBL" id="CAD6271845.1"/>
    </source>
</evidence>
<evidence type="ECO:0000313" key="3">
    <source>
        <dbReference type="Proteomes" id="UP000604825"/>
    </source>
</evidence>
<feature type="region of interest" description="Disordered" evidence="1">
    <location>
        <begin position="58"/>
        <end position="78"/>
    </location>
</feature>
<accession>A0A811RPX4</accession>
<reference evidence="2" key="1">
    <citation type="submission" date="2020-10" db="EMBL/GenBank/DDBJ databases">
        <authorList>
            <person name="Han B."/>
            <person name="Lu T."/>
            <person name="Zhao Q."/>
            <person name="Huang X."/>
            <person name="Zhao Y."/>
        </authorList>
    </citation>
    <scope>NUCLEOTIDE SEQUENCE</scope>
</reference>
<name>A0A811RPX4_9POAL</name>
<sequence length="117" mass="13329">MPNPPAASVAPAATYPTTSKPYAAPSMQLVPSPAPKPVQNYNSYISQTYTGLNMATDARMNGNQRPKRNSSGSSQTILHAGQFVWRPDRREEFWRWKQDQQVYQHAESKGWWPAYDW</sequence>
<gene>
    <name evidence="2" type="ORF">NCGR_LOCUS55131</name>
</gene>
<proteinExistence type="predicted"/>
<keyword evidence="3" id="KW-1185">Reference proteome</keyword>
<dbReference type="Proteomes" id="UP000604825">
    <property type="component" value="Unassembled WGS sequence"/>
</dbReference>
<organism evidence="2 3">
    <name type="scientific">Miscanthus lutarioriparius</name>
    <dbReference type="NCBI Taxonomy" id="422564"/>
    <lineage>
        <taxon>Eukaryota</taxon>
        <taxon>Viridiplantae</taxon>
        <taxon>Streptophyta</taxon>
        <taxon>Embryophyta</taxon>
        <taxon>Tracheophyta</taxon>
        <taxon>Spermatophyta</taxon>
        <taxon>Magnoliopsida</taxon>
        <taxon>Liliopsida</taxon>
        <taxon>Poales</taxon>
        <taxon>Poaceae</taxon>
        <taxon>PACMAD clade</taxon>
        <taxon>Panicoideae</taxon>
        <taxon>Andropogonodae</taxon>
        <taxon>Andropogoneae</taxon>
        <taxon>Saccharinae</taxon>
        <taxon>Miscanthus</taxon>
    </lineage>
</organism>
<dbReference type="EMBL" id="CAJGYO010000016">
    <property type="protein sequence ID" value="CAD6271845.1"/>
    <property type="molecule type" value="Genomic_DNA"/>
</dbReference>
<feature type="compositionally biased region" description="Polar residues" evidence="1">
    <location>
        <begin position="61"/>
        <end position="77"/>
    </location>
</feature>
<evidence type="ECO:0000256" key="1">
    <source>
        <dbReference type="SAM" id="MobiDB-lite"/>
    </source>
</evidence>
<comment type="caution">
    <text evidence="2">The sequence shown here is derived from an EMBL/GenBank/DDBJ whole genome shotgun (WGS) entry which is preliminary data.</text>
</comment>
<protein>
    <submittedName>
        <fullName evidence="2">Uncharacterized protein</fullName>
    </submittedName>
</protein>